<dbReference type="CDD" id="cd02440">
    <property type="entry name" value="AdoMet_MTases"/>
    <property type="match status" value="1"/>
</dbReference>
<keyword evidence="2" id="KW-0808">Transferase</keyword>
<dbReference type="GO" id="GO:0002098">
    <property type="term" value="P:tRNA wobble uridine modification"/>
    <property type="evidence" value="ECO:0007669"/>
    <property type="project" value="TreeGrafter"/>
</dbReference>
<dbReference type="GO" id="GO:0030488">
    <property type="term" value="P:tRNA methylation"/>
    <property type="evidence" value="ECO:0007669"/>
    <property type="project" value="TreeGrafter"/>
</dbReference>
<name>A0A7S4ESV5_CHRCT</name>
<feature type="domain" description="Methyltransferase type 11" evidence="4">
    <location>
        <begin position="69"/>
        <end position="161"/>
    </location>
</feature>
<dbReference type="GO" id="GO:0008757">
    <property type="term" value="F:S-adenosylmethionine-dependent methyltransferase activity"/>
    <property type="evidence" value="ECO:0007669"/>
    <property type="project" value="InterPro"/>
</dbReference>
<dbReference type="GO" id="GO:0005737">
    <property type="term" value="C:cytoplasm"/>
    <property type="evidence" value="ECO:0007669"/>
    <property type="project" value="TreeGrafter"/>
</dbReference>
<dbReference type="InterPro" id="IPR051422">
    <property type="entry name" value="AlkB_tRNA_MeTrf/Diox"/>
</dbReference>
<evidence type="ECO:0000256" key="1">
    <source>
        <dbReference type="ARBA" id="ARBA00022603"/>
    </source>
</evidence>
<dbReference type="EMBL" id="HBIZ01004664">
    <property type="protein sequence ID" value="CAE0750033.1"/>
    <property type="molecule type" value="Transcribed_RNA"/>
</dbReference>
<dbReference type="AlphaFoldDB" id="A0A7S4ESV5"/>
<evidence type="ECO:0000256" key="3">
    <source>
        <dbReference type="SAM" id="MobiDB-lite"/>
    </source>
</evidence>
<evidence type="ECO:0000259" key="4">
    <source>
        <dbReference type="Pfam" id="PF08241"/>
    </source>
</evidence>
<dbReference type="Pfam" id="PF08241">
    <property type="entry name" value="Methyltransf_11"/>
    <property type="match status" value="1"/>
</dbReference>
<protein>
    <recommendedName>
        <fullName evidence="4">Methyltransferase type 11 domain-containing protein</fullName>
    </recommendedName>
</protein>
<proteinExistence type="predicted"/>
<keyword evidence="1" id="KW-0489">Methyltransferase</keyword>
<accession>A0A7S4ESV5</accession>
<dbReference type="InterPro" id="IPR029063">
    <property type="entry name" value="SAM-dependent_MTases_sf"/>
</dbReference>
<dbReference type="SUPFAM" id="SSF53335">
    <property type="entry name" value="S-adenosyl-L-methionine-dependent methyltransferases"/>
    <property type="match status" value="1"/>
</dbReference>
<gene>
    <name evidence="5" type="ORF">PCAR00345_LOCUS2618</name>
</gene>
<dbReference type="PANTHER" id="PTHR13069">
    <property type="entry name" value="ALKYLATED DNA REPAIR PROTEIN ALKB HOMOLOG 8"/>
    <property type="match status" value="1"/>
</dbReference>
<evidence type="ECO:0000313" key="5">
    <source>
        <dbReference type="EMBL" id="CAE0750033.1"/>
    </source>
</evidence>
<organism evidence="5">
    <name type="scientific">Chrysotila carterae</name>
    <name type="common">Marine alga</name>
    <name type="synonym">Syracosphaera carterae</name>
    <dbReference type="NCBI Taxonomy" id="13221"/>
    <lineage>
        <taxon>Eukaryota</taxon>
        <taxon>Haptista</taxon>
        <taxon>Haptophyta</taxon>
        <taxon>Prymnesiophyceae</taxon>
        <taxon>Isochrysidales</taxon>
        <taxon>Isochrysidaceae</taxon>
        <taxon>Chrysotila</taxon>
    </lineage>
</organism>
<sequence length="277" mass="30582">MARSKPVPEELMAAAAQEDKVEVMPLLERLHVQSVYDSVAHEWHGTRYKAWPRVVEFVNTLPRHSLVADVGCGNGKLAPAFRSNGHFGIGSDFSTELVRISAVDMQMEAQVADALMLPYRSDAFDAVTCIAVLHHITTQVRRQRLIAEALRVLRPGGQALFYAWAMDQTQGGRSGHLFESQDVFVPFHKRQTHAGDGPHSAQNHGDAAATAATSTNSIASAEHGCYDPAKKAHVFQRYCHVYRQGELTDLAASVDGTRILEEYYDAGNWCILAQKVE</sequence>
<dbReference type="InterPro" id="IPR013216">
    <property type="entry name" value="Methyltransf_11"/>
</dbReference>
<dbReference type="GO" id="GO:0106335">
    <property type="term" value="F:tRNA (5-carboxymethyluridine(34)-5-O)-methyltransferase activity"/>
    <property type="evidence" value="ECO:0007669"/>
    <property type="project" value="TreeGrafter"/>
</dbReference>
<evidence type="ECO:0000256" key="2">
    <source>
        <dbReference type="ARBA" id="ARBA00022679"/>
    </source>
</evidence>
<dbReference type="PANTHER" id="PTHR13069:SF21">
    <property type="entry name" value="ALKYLATED DNA REPAIR PROTEIN ALKB HOMOLOG 8"/>
    <property type="match status" value="1"/>
</dbReference>
<dbReference type="GO" id="GO:0000049">
    <property type="term" value="F:tRNA binding"/>
    <property type="evidence" value="ECO:0007669"/>
    <property type="project" value="TreeGrafter"/>
</dbReference>
<dbReference type="Gene3D" id="3.40.50.150">
    <property type="entry name" value="Vaccinia Virus protein VP39"/>
    <property type="match status" value="1"/>
</dbReference>
<dbReference type="GO" id="GO:0005634">
    <property type="term" value="C:nucleus"/>
    <property type="evidence" value="ECO:0007669"/>
    <property type="project" value="TreeGrafter"/>
</dbReference>
<reference evidence="5" key="1">
    <citation type="submission" date="2021-01" db="EMBL/GenBank/DDBJ databases">
        <authorList>
            <person name="Corre E."/>
            <person name="Pelletier E."/>
            <person name="Niang G."/>
            <person name="Scheremetjew M."/>
            <person name="Finn R."/>
            <person name="Kale V."/>
            <person name="Holt S."/>
            <person name="Cochrane G."/>
            <person name="Meng A."/>
            <person name="Brown T."/>
            <person name="Cohen L."/>
        </authorList>
    </citation>
    <scope>NUCLEOTIDE SEQUENCE</scope>
    <source>
        <strain evidence="5">CCMP645</strain>
    </source>
</reference>
<feature type="region of interest" description="Disordered" evidence="3">
    <location>
        <begin position="191"/>
        <end position="213"/>
    </location>
</feature>